<sequence>MALDQYHHGVRVTEVNDGTRTISTAVIGVVYAASDADEKTSAGPESLLPFENYTRTAQILSDTIAAAHLWAIEKPTKAQN</sequence>
<keyword evidence="2" id="KW-1185">Reference proteome</keyword>
<reference evidence="2" key="1">
    <citation type="journal article" date="2019" name="Int. J. Syst. Evol. Microbiol.">
        <title>The Global Catalogue of Microorganisms (GCM) 10K type strain sequencing project: providing services to taxonomists for standard genome sequencing and annotation.</title>
        <authorList>
            <consortium name="The Broad Institute Genomics Platform"/>
            <consortium name="The Broad Institute Genome Sequencing Center for Infectious Disease"/>
            <person name="Wu L."/>
            <person name="Ma J."/>
        </authorList>
    </citation>
    <scope>NUCLEOTIDE SEQUENCE [LARGE SCALE GENOMIC DNA]</scope>
    <source>
        <strain evidence="2">CGMCC 1.12121</strain>
    </source>
</reference>
<dbReference type="Proteomes" id="UP001596030">
    <property type="component" value="Unassembled WGS sequence"/>
</dbReference>
<dbReference type="RefSeq" id="WP_378109640.1">
    <property type="nucleotide sequence ID" value="NZ_JAKGAN010000007.1"/>
</dbReference>
<organism evidence="1 2">
    <name type="scientific">Chromohalobacter sarecensis</name>
    <dbReference type="NCBI Taxonomy" id="245294"/>
    <lineage>
        <taxon>Bacteria</taxon>
        <taxon>Pseudomonadati</taxon>
        <taxon>Pseudomonadota</taxon>
        <taxon>Gammaproteobacteria</taxon>
        <taxon>Oceanospirillales</taxon>
        <taxon>Halomonadaceae</taxon>
        <taxon>Chromohalobacter</taxon>
    </lineage>
</organism>
<evidence type="ECO:0000313" key="1">
    <source>
        <dbReference type="EMBL" id="MFC4537328.1"/>
    </source>
</evidence>
<dbReference type="EMBL" id="JBHSEU010000001">
    <property type="protein sequence ID" value="MFC4537328.1"/>
    <property type="molecule type" value="Genomic_DNA"/>
</dbReference>
<name>A0ABV9CX21_9GAMM</name>
<gene>
    <name evidence="1" type="ORF">ACFO0U_00855</name>
</gene>
<proteinExistence type="predicted"/>
<comment type="caution">
    <text evidence="1">The sequence shown here is derived from an EMBL/GenBank/DDBJ whole genome shotgun (WGS) entry which is preliminary data.</text>
</comment>
<evidence type="ECO:0008006" key="3">
    <source>
        <dbReference type="Google" id="ProtNLM"/>
    </source>
</evidence>
<evidence type="ECO:0000313" key="2">
    <source>
        <dbReference type="Proteomes" id="UP001596030"/>
    </source>
</evidence>
<accession>A0ABV9CX21</accession>
<protein>
    <recommendedName>
        <fullName evidence="3">Phage protein</fullName>
    </recommendedName>
</protein>